<comment type="caution">
    <text evidence="2">The sequence shown here is derived from an EMBL/GenBank/DDBJ whole genome shotgun (WGS) entry which is preliminary data.</text>
</comment>
<name>A0A2G1VKN8_9GAMM</name>
<sequence length="278" mass="29085">MVTVLLTKLIATALVVIVVSVSVGKLGPRLGGIIAGTPIVLGPGYFFMLQDWPVEFIRSAALATLQALIATLLFSISFVLSAERFGALPSLGLATLLWIPAAYLFSTMPGGLIVAVLVYGGVLLLAGIINRALNLKLPHVVATSGWFDLILRGVLAGILVSVATTLAANTGPLLSGLLVGFPVGLFTIGWTLHDRYGPDAARATVAAAQQGMLSLVAFAVVTAMVVGHAPPMVTFVLALLSSMAVSATLFMISQWRVRRAYGHLLEASTNNRGDHSNE</sequence>
<keyword evidence="1" id="KW-1133">Transmembrane helix</keyword>
<evidence type="ECO:0000313" key="2">
    <source>
        <dbReference type="EMBL" id="PHQ27059.1"/>
    </source>
</evidence>
<keyword evidence="1" id="KW-0812">Transmembrane</keyword>
<dbReference type="RefSeq" id="WP_099617130.1">
    <property type="nucleotide sequence ID" value="NZ_KZ319339.1"/>
</dbReference>
<feature type="transmembrane region" description="Helical" evidence="1">
    <location>
        <begin position="87"/>
        <end position="106"/>
    </location>
</feature>
<dbReference type="AlphaFoldDB" id="A0A2G1VKN8"/>
<feature type="transmembrane region" description="Helical" evidence="1">
    <location>
        <begin position="112"/>
        <end position="133"/>
    </location>
</feature>
<keyword evidence="3" id="KW-1185">Reference proteome</keyword>
<protein>
    <submittedName>
        <fullName evidence="2">Uncharacterized protein</fullName>
    </submittedName>
</protein>
<feature type="transmembrane region" description="Helical" evidence="1">
    <location>
        <begin position="6"/>
        <end position="23"/>
    </location>
</feature>
<evidence type="ECO:0000256" key="1">
    <source>
        <dbReference type="SAM" id="Phobius"/>
    </source>
</evidence>
<dbReference type="OrthoDB" id="7848519at2"/>
<feature type="transmembrane region" description="Helical" evidence="1">
    <location>
        <begin position="204"/>
        <end position="226"/>
    </location>
</feature>
<accession>A0A2G1VKN8</accession>
<feature type="transmembrane region" description="Helical" evidence="1">
    <location>
        <begin position="30"/>
        <end position="48"/>
    </location>
</feature>
<dbReference type="Proteomes" id="UP000229044">
    <property type="component" value="Unassembled WGS sequence"/>
</dbReference>
<feature type="transmembrane region" description="Helical" evidence="1">
    <location>
        <begin position="60"/>
        <end position="80"/>
    </location>
</feature>
<feature type="transmembrane region" description="Helical" evidence="1">
    <location>
        <begin position="173"/>
        <end position="192"/>
    </location>
</feature>
<feature type="transmembrane region" description="Helical" evidence="1">
    <location>
        <begin position="232"/>
        <end position="252"/>
    </location>
</feature>
<dbReference type="EMBL" id="NTFI01000001">
    <property type="protein sequence ID" value="PHQ27059.1"/>
    <property type="molecule type" value="Genomic_DNA"/>
</dbReference>
<keyword evidence="1" id="KW-0472">Membrane</keyword>
<organism evidence="2 3">
    <name type="scientific">Marinobacter guineae</name>
    <dbReference type="NCBI Taxonomy" id="432303"/>
    <lineage>
        <taxon>Bacteria</taxon>
        <taxon>Pseudomonadati</taxon>
        <taxon>Pseudomonadota</taxon>
        <taxon>Gammaproteobacteria</taxon>
        <taxon>Pseudomonadales</taxon>
        <taxon>Marinobacteraceae</taxon>
        <taxon>Marinobacter</taxon>
    </lineage>
</organism>
<gene>
    <name evidence="2" type="ORF">CLH62_05600</name>
</gene>
<feature type="transmembrane region" description="Helical" evidence="1">
    <location>
        <begin position="145"/>
        <end position="167"/>
    </location>
</feature>
<proteinExistence type="predicted"/>
<reference evidence="2 3" key="1">
    <citation type="submission" date="2017-09" db="EMBL/GenBank/DDBJ databases">
        <title>The draft genome sequences of Marinobacter guineae M3B.</title>
        <authorList>
            <person name="Cao J."/>
        </authorList>
    </citation>
    <scope>NUCLEOTIDE SEQUENCE [LARGE SCALE GENOMIC DNA]</scope>
    <source>
        <strain evidence="2 3">M3B</strain>
    </source>
</reference>
<evidence type="ECO:0000313" key="3">
    <source>
        <dbReference type="Proteomes" id="UP000229044"/>
    </source>
</evidence>